<sequence>MFGRSTRTQIAPLLSFCVWTWRTASGYVNIPFSTTYYGIDGPWQAVSVSFGGWNDDTVDSTEWTTVDLLPGGTYSNYILDSSLCSKGSSNLCGTGGTWNSRKQEQTGVGYMISWEPAVDQVSSSGVYGTGPIYAQNMNVNGDDQYTVPNCSTSAIDLGNQTLPNGNQIDLELGFFALGAGDDQYQQFTLGGDTPETFAVNAWVMPGYFYNKSITESYSFSLHLGSTAFNYPGSMLFGGYDKGRAIGPATTYADTSPPLQDIVLGVETGGSPWDFDSKDSLLLTNTSSHDSITVTPEPMVPYLHLPKQTCDNLAKYLPVSKDSSGYYLWNTADPTYKNITTSAAYLGFVFPPATGGTQDVTIKVPFQLLVLNLTVEASGYAGQTPYFPCMPYEPSDGNYLLGRAFLQSAFLGRNWNRHISWLAQAPGPGASRTGLGVQPTDIDDGDTSLDFFPDNGRFAASWSDHWTPLEGSTTNGGAGSGGGSGNGGDDGGLSTGATAGIGVGAAALAVGALGIAAFFLVRRRKHRKASESEQQPFTAAHYGDEAKASPAPHERPQVDQYGQAFNEHQQQYNQQHYGHYEPYKARPPPQQESIPLSELSGTMRNPAQELPAHEPMELEAPFKTNDPVR</sequence>
<keyword evidence="2" id="KW-1185">Reference proteome</keyword>
<evidence type="ECO:0000313" key="1">
    <source>
        <dbReference type="EMBL" id="KAK3709072.1"/>
    </source>
</evidence>
<dbReference type="EMBL" id="JAUTXU010000095">
    <property type="protein sequence ID" value="KAK3709072.1"/>
    <property type="molecule type" value="Genomic_DNA"/>
</dbReference>
<proteinExistence type="predicted"/>
<accession>A0ACC3N4P1</accession>
<name>A0ACC3N4P1_9PEZI</name>
<dbReference type="Proteomes" id="UP001281147">
    <property type="component" value="Unassembled WGS sequence"/>
</dbReference>
<comment type="caution">
    <text evidence="1">The sequence shown here is derived from an EMBL/GenBank/DDBJ whole genome shotgun (WGS) entry which is preliminary data.</text>
</comment>
<reference evidence="1" key="1">
    <citation type="submission" date="2023-07" db="EMBL/GenBank/DDBJ databases">
        <title>Black Yeasts Isolated from many extreme environments.</title>
        <authorList>
            <person name="Coleine C."/>
            <person name="Stajich J.E."/>
            <person name="Selbmann L."/>
        </authorList>
    </citation>
    <scope>NUCLEOTIDE SEQUENCE</scope>
    <source>
        <strain evidence="1">CCFEE 5714</strain>
    </source>
</reference>
<gene>
    <name evidence="1" type="ORF">LTR37_011051</name>
</gene>
<organism evidence="1 2">
    <name type="scientific">Vermiconidia calcicola</name>
    <dbReference type="NCBI Taxonomy" id="1690605"/>
    <lineage>
        <taxon>Eukaryota</taxon>
        <taxon>Fungi</taxon>
        <taxon>Dikarya</taxon>
        <taxon>Ascomycota</taxon>
        <taxon>Pezizomycotina</taxon>
        <taxon>Dothideomycetes</taxon>
        <taxon>Dothideomycetidae</taxon>
        <taxon>Mycosphaerellales</taxon>
        <taxon>Extremaceae</taxon>
        <taxon>Vermiconidia</taxon>
    </lineage>
</organism>
<evidence type="ECO:0000313" key="2">
    <source>
        <dbReference type="Proteomes" id="UP001281147"/>
    </source>
</evidence>
<protein>
    <submittedName>
        <fullName evidence="1">Uncharacterized protein</fullName>
    </submittedName>
</protein>